<dbReference type="SUPFAM" id="SSF55874">
    <property type="entry name" value="ATPase domain of HSP90 chaperone/DNA topoisomerase II/histidine kinase"/>
    <property type="match status" value="1"/>
</dbReference>
<keyword evidence="1" id="KW-0808">Transferase</keyword>
<evidence type="ECO:0000256" key="1">
    <source>
        <dbReference type="ARBA" id="ARBA00022679"/>
    </source>
</evidence>
<dbReference type="HOGENOM" id="CLU_000445_20_15_11"/>
<evidence type="ECO:0000256" key="3">
    <source>
        <dbReference type="ARBA" id="ARBA00023012"/>
    </source>
</evidence>
<dbReference type="PIRSF" id="PIRSF037434">
    <property type="entry name" value="STHK_ChrS"/>
    <property type="match status" value="1"/>
</dbReference>
<keyword evidence="2 7" id="KW-0418">Kinase</keyword>
<dbReference type="PANTHER" id="PTHR24421:SF62">
    <property type="entry name" value="SENSORY TRANSDUCTION HISTIDINE KINASE"/>
    <property type="match status" value="1"/>
</dbReference>
<proteinExistence type="predicted"/>
<feature type="transmembrane region" description="Helical" evidence="4">
    <location>
        <begin position="12"/>
        <end position="29"/>
    </location>
</feature>
<dbReference type="Pfam" id="PF07730">
    <property type="entry name" value="HisKA_3"/>
    <property type="match status" value="1"/>
</dbReference>
<gene>
    <name evidence="7" type="ORF">B842_12550</name>
</gene>
<dbReference type="Gene3D" id="1.20.5.1930">
    <property type="match status" value="1"/>
</dbReference>
<dbReference type="GO" id="GO:0046983">
    <property type="term" value="F:protein dimerization activity"/>
    <property type="evidence" value="ECO:0007669"/>
    <property type="project" value="InterPro"/>
</dbReference>
<dbReference type="AlphaFoldDB" id="A0A0B5D5T0"/>
<dbReference type="InterPro" id="IPR011712">
    <property type="entry name" value="Sig_transdc_His_kin_sub3_dim/P"/>
</dbReference>
<feature type="domain" description="Histidine kinase/HSP90-like ATPase" evidence="5">
    <location>
        <begin position="303"/>
        <end position="387"/>
    </location>
</feature>
<evidence type="ECO:0000256" key="4">
    <source>
        <dbReference type="SAM" id="Phobius"/>
    </source>
</evidence>
<keyword evidence="3" id="KW-0902">Two-component regulatory system</keyword>
<feature type="transmembrane region" description="Helical" evidence="4">
    <location>
        <begin position="138"/>
        <end position="158"/>
    </location>
</feature>
<dbReference type="Pfam" id="PF02518">
    <property type="entry name" value="HATPase_c"/>
    <property type="match status" value="1"/>
</dbReference>
<dbReference type="STRING" id="1223515.B842_12550"/>
<keyword evidence="4" id="KW-0812">Transmembrane</keyword>
<dbReference type="GO" id="GO:0016020">
    <property type="term" value="C:membrane"/>
    <property type="evidence" value="ECO:0007669"/>
    <property type="project" value="InterPro"/>
</dbReference>
<evidence type="ECO:0000313" key="7">
    <source>
        <dbReference type="EMBL" id="AJE34355.1"/>
    </source>
</evidence>
<dbReference type="InterPro" id="IPR003594">
    <property type="entry name" value="HATPase_dom"/>
</dbReference>
<dbReference type="GO" id="GO:0000155">
    <property type="term" value="F:phosphorelay sensor kinase activity"/>
    <property type="evidence" value="ECO:0007669"/>
    <property type="project" value="InterPro"/>
</dbReference>
<name>A0A0B5D5T0_9CORY</name>
<evidence type="ECO:0000256" key="2">
    <source>
        <dbReference type="ARBA" id="ARBA00022777"/>
    </source>
</evidence>
<feature type="transmembrane region" description="Helical" evidence="4">
    <location>
        <begin position="109"/>
        <end position="126"/>
    </location>
</feature>
<dbReference type="PANTHER" id="PTHR24421">
    <property type="entry name" value="NITRATE/NITRITE SENSOR PROTEIN NARX-RELATED"/>
    <property type="match status" value="1"/>
</dbReference>
<dbReference type="EMBL" id="CP005286">
    <property type="protein sequence ID" value="AJE34355.1"/>
    <property type="molecule type" value="Genomic_DNA"/>
</dbReference>
<feature type="transmembrane region" description="Helical" evidence="4">
    <location>
        <begin position="36"/>
        <end position="57"/>
    </location>
</feature>
<accession>A0A0B5D5T0</accession>
<keyword evidence="4" id="KW-0472">Membrane</keyword>
<dbReference type="InterPro" id="IPR017205">
    <property type="entry name" value="Sig_transdc_His_kinase_ChrS"/>
</dbReference>
<dbReference type="KEGG" id="chm:B842_12550"/>
<evidence type="ECO:0000259" key="5">
    <source>
        <dbReference type="Pfam" id="PF02518"/>
    </source>
</evidence>
<evidence type="ECO:0000313" key="8">
    <source>
        <dbReference type="Proteomes" id="UP000031524"/>
    </source>
</evidence>
<dbReference type="Gene3D" id="3.30.565.10">
    <property type="entry name" value="Histidine kinase-like ATPase, C-terminal domain"/>
    <property type="match status" value="1"/>
</dbReference>
<keyword evidence="4" id="KW-1133">Transmembrane helix</keyword>
<dbReference type="InterPro" id="IPR036890">
    <property type="entry name" value="HATPase_C_sf"/>
</dbReference>
<dbReference type="CDD" id="cd16917">
    <property type="entry name" value="HATPase_UhpB-NarQ-NarX-like"/>
    <property type="match status" value="1"/>
</dbReference>
<dbReference type="Proteomes" id="UP000031524">
    <property type="component" value="Chromosome"/>
</dbReference>
<dbReference type="InterPro" id="IPR050482">
    <property type="entry name" value="Sensor_HK_TwoCompSys"/>
</dbReference>
<feature type="transmembrane region" description="Helical" evidence="4">
    <location>
        <begin position="69"/>
        <end position="102"/>
    </location>
</feature>
<protein>
    <submittedName>
        <fullName evidence="7">Heme-responsive histidine kinase</fullName>
    </submittedName>
</protein>
<keyword evidence="8" id="KW-1185">Reference proteome</keyword>
<organism evidence="7 8">
    <name type="scientific">Corynebacterium humireducens NBRC 106098 = DSM 45392</name>
    <dbReference type="NCBI Taxonomy" id="1223515"/>
    <lineage>
        <taxon>Bacteria</taxon>
        <taxon>Bacillati</taxon>
        <taxon>Actinomycetota</taxon>
        <taxon>Actinomycetes</taxon>
        <taxon>Mycobacteriales</taxon>
        <taxon>Corynebacteriaceae</taxon>
        <taxon>Corynebacterium</taxon>
    </lineage>
</organism>
<evidence type="ECO:0000259" key="6">
    <source>
        <dbReference type="Pfam" id="PF07730"/>
    </source>
</evidence>
<reference evidence="7 8" key="1">
    <citation type="submission" date="2013-04" db="EMBL/GenBank/DDBJ databases">
        <title>Complete genome sequence of Corynebacterium humireducens DSM 45392(T), isolated from a wastewater-fed microbial fuel cell.</title>
        <authorList>
            <person name="Ruckert C."/>
            <person name="Albersmeier A."/>
            <person name="Kalinowski J."/>
        </authorList>
    </citation>
    <scope>NUCLEOTIDE SEQUENCE [LARGE SCALE GENOMIC DNA]</scope>
    <source>
        <strain evidence="8">MFC-5</strain>
    </source>
</reference>
<dbReference type="RefSeq" id="WP_082028472.1">
    <property type="nucleotide sequence ID" value="NZ_BCSU01000010.1"/>
</dbReference>
<dbReference type="OrthoDB" id="144293at2"/>
<sequence>MITLLRSLRVGLHVLFAFLLGLGVVLFLWEDPARAATTPVLPLTVTLALVYVVGTVWEHSVSTPPRGVVWWWLAVVTLLWHALVAVSITFVWLLFPLVLLFLHLLPRTLGVVAATVLWGIAAFVPAKLHPGEWTAGSAVGPLIGTVLAVAIYWTYVALHREAAHHRAVADDLRATQEELAASEHQAGRLEERERLSREIHDTVAQELSSIVLVSRAVRGSLERGDLEAALRQVRTIEDQASDSLGEARRFVRDLAAPGEPVPVAVRHLIHRTLARQEALGEPLSIELQLSGDTDRELPEPVARAVTRAAGELLANVVKHAGATRAVVTYAVWDTEVTLDVIDDGRGFSGAHGYGLRGLESRVAAVGGELLIESDSDGTAAAVHIPLTSEKEPS</sequence>
<feature type="domain" description="Signal transduction histidine kinase subgroup 3 dimerisation and phosphoacceptor" evidence="6">
    <location>
        <begin position="191"/>
        <end position="257"/>
    </location>
</feature>